<feature type="region of interest" description="Disordered" evidence="1">
    <location>
        <begin position="446"/>
        <end position="473"/>
    </location>
</feature>
<evidence type="ECO:0000256" key="1">
    <source>
        <dbReference type="SAM" id="MobiDB-lite"/>
    </source>
</evidence>
<evidence type="ECO:0000313" key="3">
    <source>
        <dbReference type="Proteomes" id="UP000828390"/>
    </source>
</evidence>
<feature type="region of interest" description="Disordered" evidence="1">
    <location>
        <begin position="106"/>
        <end position="162"/>
    </location>
</feature>
<sequence length="473" mass="52791">MANAALLRVEAELSSGEHEDNRSVRSVRSDSSKKGKSRTPRASQADFENLRRNVSEMDKRFCSVDSKLDKLMSVVFDTAGSARQRPSNLNTVPGVFRADTVVRIPTNSIPPDILGQEEDTLSIQSSRQERSDLLGDDDDSSHTLLNGSDDSDEENNARFTKYSSKTQSLLRDMFGEDATTKSDKCKEGISLDKAQCDVLKESWRAEKPVRISAFKDAYRTSFPVAESAEEMLSVPSLDTIVSSLLLKRFGSKATMKSQHLVSQPLRDIEKLALQGQHAARMGIIVNLYMQQALGNLLQTLSSKEANLDSAVQCVRDIFAMNTNSLDQLGRTGAIHHLIRRKCAMADTGLNESKDIRNQIWNLSLSHEGVFGPGLEQTLKDRVEINKQIADLLPEVDRRGKRSSLSTPEQPWKRARFADEHRNQNYRSFNNYGGAVKQQYKPATATASYPRFPKTSMKSTSTVGSNFRGKYTKK</sequence>
<feature type="region of interest" description="Disordered" evidence="1">
    <location>
        <begin position="1"/>
        <end position="45"/>
    </location>
</feature>
<dbReference type="EMBL" id="JAIWYP010000014">
    <property type="protein sequence ID" value="KAH3712578.1"/>
    <property type="molecule type" value="Genomic_DNA"/>
</dbReference>
<feature type="compositionally biased region" description="Basic and acidic residues" evidence="1">
    <location>
        <begin position="9"/>
        <end position="33"/>
    </location>
</feature>
<comment type="caution">
    <text evidence="2">The sequence shown here is derived from an EMBL/GenBank/DDBJ whole genome shotgun (WGS) entry which is preliminary data.</text>
</comment>
<dbReference type="Proteomes" id="UP000828390">
    <property type="component" value="Unassembled WGS sequence"/>
</dbReference>
<protein>
    <submittedName>
        <fullName evidence="2">Uncharacterized protein</fullName>
    </submittedName>
</protein>
<reference evidence="2" key="2">
    <citation type="submission" date="2020-11" db="EMBL/GenBank/DDBJ databases">
        <authorList>
            <person name="McCartney M.A."/>
            <person name="Auch B."/>
            <person name="Kono T."/>
            <person name="Mallez S."/>
            <person name="Becker A."/>
            <person name="Gohl D.M."/>
            <person name="Silverstein K.A.T."/>
            <person name="Koren S."/>
            <person name="Bechman K.B."/>
            <person name="Herman A."/>
            <person name="Abrahante J.E."/>
            <person name="Garbe J."/>
        </authorList>
    </citation>
    <scope>NUCLEOTIDE SEQUENCE</scope>
    <source>
        <strain evidence="2">Duluth1</strain>
        <tissue evidence="2">Whole animal</tissue>
    </source>
</reference>
<proteinExistence type="predicted"/>
<keyword evidence="3" id="KW-1185">Reference proteome</keyword>
<accession>A0A9D4BXI1</accession>
<reference evidence="2" key="1">
    <citation type="journal article" date="2019" name="bioRxiv">
        <title>The Genome of the Zebra Mussel, Dreissena polymorpha: A Resource for Invasive Species Research.</title>
        <authorList>
            <person name="McCartney M.A."/>
            <person name="Auch B."/>
            <person name="Kono T."/>
            <person name="Mallez S."/>
            <person name="Zhang Y."/>
            <person name="Obille A."/>
            <person name="Becker A."/>
            <person name="Abrahante J.E."/>
            <person name="Garbe J."/>
            <person name="Badalamenti J.P."/>
            <person name="Herman A."/>
            <person name="Mangelson H."/>
            <person name="Liachko I."/>
            <person name="Sullivan S."/>
            <person name="Sone E.D."/>
            <person name="Koren S."/>
            <person name="Silverstein K.A.T."/>
            <person name="Beckman K.B."/>
            <person name="Gohl D.M."/>
        </authorList>
    </citation>
    <scope>NUCLEOTIDE SEQUENCE</scope>
    <source>
        <strain evidence="2">Duluth1</strain>
        <tissue evidence="2">Whole animal</tissue>
    </source>
</reference>
<gene>
    <name evidence="2" type="ORF">DPMN_072328</name>
</gene>
<feature type="compositionally biased region" description="Polar residues" evidence="1">
    <location>
        <begin position="455"/>
        <end position="464"/>
    </location>
</feature>
<organism evidence="2 3">
    <name type="scientific">Dreissena polymorpha</name>
    <name type="common">Zebra mussel</name>
    <name type="synonym">Mytilus polymorpha</name>
    <dbReference type="NCBI Taxonomy" id="45954"/>
    <lineage>
        <taxon>Eukaryota</taxon>
        <taxon>Metazoa</taxon>
        <taxon>Spiralia</taxon>
        <taxon>Lophotrochozoa</taxon>
        <taxon>Mollusca</taxon>
        <taxon>Bivalvia</taxon>
        <taxon>Autobranchia</taxon>
        <taxon>Heteroconchia</taxon>
        <taxon>Euheterodonta</taxon>
        <taxon>Imparidentia</taxon>
        <taxon>Neoheterodontei</taxon>
        <taxon>Myida</taxon>
        <taxon>Dreissenoidea</taxon>
        <taxon>Dreissenidae</taxon>
        <taxon>Dreissena</taxon>
    </lineage>
</organism>
<name>A0A9D4BXI1_DREPO</name>
<dbReference type="AlphaFoldDB" id="A0A9D4BXI1"/>
<evidence type="ECO:0000313" key="2">
    <source>
        <dbReference type="EMBL" id="KAH3712578.1"/>
    </source>
</evidence>